<reference evidence="2" key="1">
    <citation type="journal article" date="2005" name="Environ. Microbiol.">
        <title>Genetic and functional properties of uncultivated thermophilic crenarchaeotes from a subsurface gold mine as revealed by analysis of genome fragments.</title>
        <authorList>
            <person name="Nunoura T."/>
            <person name="Hirayama H."/>
            <person name="Takami H."/>
            <person name="Oida H."/>
            <person name="Nishi S."/>
            <person name="Shimamura S."/>
            <person name="Suzuki Y."/>
            <person name="Inagaki F."/>
            <person name="Takai K."/>
            <person name="Nealson K.H."/>
            <person name="Horikoshi K."/>
        </authorList>
    </citation>
    <scope>NUCLEOTIDE SEQUENCE</scope>
</reference>
<organism evidence="2">
    <name type="scientific">Acetithermum autotrophicum</name>
    <dbReference type="NCBI Taxonomy" id="1446466"/>
    <lineage>
        <taxon>Bacteria</taxon>
        <taxon>Candidatus Bipolaricaulota</taxon>
        <taxon>Candidatus Acetithermum</taxon>
    </lineage>
</organism>
<dbReference type="AlphaFoldDB" id="H5SQF1"/>
<protein>
    <submittedName>
        <fullName evidence="2">Uncharacterized protein</fullName>
    </submittedName>
</protein>
<evidence type="ECO:0000256" key="1">
    <source>
        <dbReference type="SAM" id="MobiDB-lite"/>
    </source>
</evidence>
<gene>
    <name evidence="2" type="ORF">HGMM_OP1C082</name>
</gene>
<sequence length="271" mass="29984">MRSIVVALAVLLAVSWITEAQRLGAPSLRWSTIHTEHFRVTFPAGLEGLAQEAAIAAEDAYQYVLTKLGYALSEKVDIVLCDALDTVHRELDIFQNRLTICVAQADLAERFNPKFPSWVQQSVFSLYAQLASADYVFGVSEVLRPLLGKLVLPNLKSAELLEGIGEYLAEEALNTPPDLRAGIGGAHRFIRSLEGRFGPEFLKEWHRLQANDLWATLSLGLGSDYDRIFRRLTKESFRQIQTSPGPDLSPDPSPEGGGEFPPFRFREGAGG</sequence>
<accession>H5SQF1</accession>
<proteinExistence type="predicted"/>
<dbReference type="EMBL" id="AP011800">
    <property type="protein sequence ID" value="BAL58387.1"/>
    <property type="molecule type" value="Genomic_DNA"/>
</dbReference>
<feature type="region of interest" description="Disordered" evidence="1">
    <location>
        <begin position="239"/>
        <end position="271"/>
    </location>
</feature>
<evidence type="ECO:0000313" key="2">
    <source>
        <dbReference type="EMBL" id="BAL58387.1"/>
    </source>
</evidence>
<name>H5SQF1_ACEAU</name>
<reference evidence="2" key="2">
    <citation type="journal article" date="2012" name="PLoS ONE">
        <title>A Deeply Branching Thermophilic Bacterium with an Ancient Acetyl-CoA Pathway Dominates a Subsurface Ecosystem.</title>
        <authorList>
            <person name="Takami H."/>
            <person name="Noguchi H."/>
            <person name="Takaki Y."/>
            <person name="Uchiyama I."/>
            <person name="Toyoda A."/>
            <person name="Nishi S."/>
            <person name="Chee G.-J."/>
            <person name="Arai W."/>
            <person name="Nunoura T."/>
            <person name="Itoh T."/>
            <person name="Hattori M."/>
            <person name="Takai K."/>
        </authorList>
    </citation>
    <scope>NUCLEOTIDE SEQUENCE</scope>
</reference>